<evidence type="ECO:0000256" key="4">
    <source>
        <dbReference type="ARBA" id="ARBA00022679"/>
    </source>
</evidence>
<comment type="subcellular location">
    <subcellularLocation>
        <location evidence="1">Cell membrane</location>
        <topology evidence="1">Multi-pass membrane protein</topology>
    </subcellularLocation>
</comment>
<organism evidence="11 12">
    <name type="scientific">Roseomonas gilardii</name>
    <dbReference type="NCBI Taxonomy" id="257708"/>
    <lineage>
        <taxon>Bacteria</taxon>
        <taxon>Pseudomonadati</taxon>
        <taxon>Pseudomonadota</taxon>
        <taxon>Alphaproteobacteria</taxon>
        <taxon>Acetobacterales</taxon>
        <taxon>Roseomonadaceae</taxon>
        <taxon>Roseomonas</taxon>
    </lineage>
</organism>
<feature type="transmembrane region" description="Helical" evidence="8">
    <location>
        <begin position="195"/>
        <end position="214"/>
    </location>
</feature>
<evidence type="ECO:0000256" key="1">
    <source>
        <dbReference type="ARBA" id="ARBA00004651"/>
    </source>
</evidence>
<evidence type="ECO:0000256" key="9">
    <source>
        <dbReference type="SAM" id="SignalP"/>
    </source>
</evidence>
<evidence type="ECO:0000259" key="10">
    <source>
        <dbReference type="Pfam" id="PF13231"/>
    </source>
</evidence>
<feature type="transmembrane region" description="Helical" evidence="8">
    <location>
        <begin position="310"/>
        <end position="326"/>
    </location>
</feature>
<reference evidence="11 12" key="1">
    <citation type="submission" date="2016-05" db="EMBL/GenBank/DDBJ databases">
        <title>Complete Genome and Methylome Analysis of Psychrotrophic Bacterial Isolates from Antarctic Lake Untersee.</title>
        <authorList>
            <person name="Fomenkov A."/>
            <person name="Akimov V.N."/>
            <person name="Vasilyeva L.V."/>
            <person name="Andersen D."/>
            <person name="Vincze T."/>
            <person name="Roberts R.J."/>
        </authorList>
    </citation>
    <scope>NUCLEOTIDE SEQUENCE [LARGE SCALE GENOMIC DNA]</scope>
    <source>
        <strain evidence="11 12">U14-5</strain>
    </source>
</reference>
<keyword evidence="7 8" id="KW-0472">Membrane</keyword>
<dbReference type="Pfam" id="PF13231">
    <property type="entry name" value="PMT_2"/>
    <property type="match status" value="1"/>
</dbReference>
<evidence type="ECO:0000313" key="12">
    <source>
        <dbReference type="Proteomes" id="UP000185494"/>
    </source>
</evidence>
<feature type="chain" id="PRO_5012882738" evidence="9">
    <location>
        <begin position="19"/>
        <end position="487"/>
    </location>
</feature>
<feature type="signal peptide" evidence="9">
    <location>
        <begin position="1"/>
        <end position="18"/>
    </location>
</feature>
<dbReference type="PANTHER" id="PTHR33908:SF11">
    <property type="entry name" value="MEMBRANE PROTEIN"/>
    <property type="match status" value="1"/>
</dbReference>
<evidence type="ECO:0000256" key="7">
    <source>
        <dbReference type="ARBA" id="ARBA00023136"/>
    </source>
</evidence>
<feature type="transmembrane region" description="Helical" evidence="8">
    <location>
        <begin position="153"/>
        <end position="183"/>
    </location>
</feature>
<dbReference type="InterPro" id="IPR050297">
    <property type="entry name" value="LipidA_mod_glycosyltrf_83"/>
</dbReference>
<keyword evidence="9" id="KW-0732">Signal</keyword>
<keyword evidence="3 11" id="KW-0328">Glycosyltransferase</keyword>
<keyword evidence="6 8" id="KW-1133">Transmembrane helix</keyword>
<keyword evidence="2" id="KW-1003">Cell membrane</keyword>
<dbReference type="GO" id="GO:0009103">
    <property type="term" value="P:lipopolysaccharide biosynthetic process"/>
    <property type="evidence" value="ECO:0007669"/>
    <property type="project" value="UniProtKB-ARBA"/>
</dbReference>
<feature type="domain" description="Glycosyltransferase RgtA/B/C/D-like" evidence="10">
    <location>
        <begin position="53"/>
        <end position="214"/>
    </location>
</feature>
<dbReference type="GO" id="GO:0016763">
    <property type="term" value="F:pentosyltransferase activity"/>
    <property type="evidence" value="ECO:0007669"/>
    <property type="project" value="TreeGrafter"/>
</dbReference>
<gene>
    <name evidence="11" type="ORF">RGI145_08550</name>
</gene>
<evidence type="ECO:0000256" key="6">
    <source>
        <dbReference type="ARBA" id="ARBA00022989"/>
    </source>
</evidence>
<feature type="transmembrane region" description="Helical" evidence="8">
    <location>
        <begin position="252"/>
        <end position="273"/>
    </location>
</feature>
<dbReference type="KEGG" id="rgi:RGI145_08550"/>
<feature type="transmembrane region" description="Helical" evidence="8">
    <location>
        <begin position="106"/>
        <end position="125"/>
    </location>
</feature>
<keyword evidence="5 8" id="KW-0812">Transmembrane</keyword>
<feature type="transmembrane region" description="Helical" evidence="8">
    <location>
        <begin position="74"/>
        <end position="94"/>
    </location>
</feature>
<dbReference type="STRING" id="257708.RGI145_08550"/>
<proteinExistence type="predicted"/>
<feature type="transmembrane region" description="Helical" evidence="8">
    <location>
        <begin position="333"/>
        <end position="353"/>
    </location>
</feature>
<evidence type="ECO:0000313" key="11">
    <source>
        <dbReference type="EMBL" id="APT57137.1"/>
    </source>
</evidence>
<evidence type="ECO:0000256" key="3">
    <source>
        <dbReference type="ARBA" id="ARBA00022676"/>
    </source>
</evidence>
<dbReference type="EMBL" id="CP015583">
    <property type="protein sequence ID" value="APT57137.1"/>
    <property type="molecule type" value="Genomic_DNA"/>
</dbReference>
<dbReference type="GO" id="GO:0005886">
    <property type="term" value="C:plasma membrane"/>
    <property type="evidence" value="ECO:0007669"/>
    <property type="project" value="UniProtKB-SubCell"/>
</dbReference>
<dbReference type="Proteomes" id="UP000185494">
    <property type="component" value="Chromosome 1"/>
</dbReference>
<evidence type="ECO:0000256" key="5">
    <source>
        <dbReference type="ARBA" id="ARBA00022692"/>
    </source>
</evidence>
<protein>
    <submittedName>
        <fullName evidence="11">UDP-phosphomannose--protein mannosyltransferase</fullName>
    </submittedName>
</protein>
<evidence type="ECO:0000256" key="2">
    <source>
        <dbReference type="ARBA" id="ARBA00022475"/>
    </source>
</evidence>
<evidence type="ECO:0000256" key="8">
    <source>
        <dbReference type="SAM" id="Phobius"/>
    </source>
</evidence>
<accession>A0A1L7AEB0</accession>
<dbReference type="AlphaFoldDB" id="A0A1L7AEB0"/>
<name>A0A1L7AEB0_9PROT</name>
<dbReference type="RefSeq" id="WP_075798032.1">
    <property type="nucleotide sequence ID" value="NZ_CP015583.1"/>
</dbReference>
<keyword evidence="4 11" id="KW-0808">Transferase</keyword>
<dbReference type="InterPro" id="IPR038731">
    <property type="entry name" value="RgtA/B/C-like"/>
</dbReference>
<dbReference type="PANTHER" id="PTHR33908">
    <property type="entry name" value="MANNOSYLTRANSFERASE YKCB-RELATED"/>
    <property type="match status" value="1"/>
</dbReference>
<dbReference type="eggNOG" id="COG1807">
    <property type="taxonomic scope" value="Bacteria"/>
</dbReference>
<sequence length="487" mass="51861">MMQSLRTQSLLTPLLALAAITLARLIAAAAVPVSPDEAYYWVWSRALAPGYYDHPPMVAFWIRAGTLLLGDTPLGIRLLGPVGLLLASLALARAGNLLFPDRRPGVMAASLFNATLLVNAGAVLMTPDTPQIVFWCLALWAVAEAHVRGDGRWWLAVGLFAGAALLSKYTAAFLGVGLLVWLLLDAKARAWLRDWRLWAGGVLAILVFSPVLFWNAQHGWASFAKQGGRAGLREGGFTVRYLGELIGGQAGLATPLIFLLCVAGTAMVAGAWVRRRDSGAGLLVALTVPAALVFFWQATGSRVQGNWPAILYPSACLAAACLAGFWQRLVRPALAIGVLLSGLVLIQAAYAPFHLPRRTDPTLARLGGWDRFAAAVEQARVAEGADFVASEEYGLASQLALRLPPGVPVVAIGDRWDLFSLPGGPVTGKGLLIRSTRRGDGPPLWPGARELPGLIARARSGVEADLYRLYAVTPAPEASTALLPRAR</sequence>
<feature type="transmembrane region" description="Helical" evidence="8">
    <location>
        <begin position="280"/>
        <end position="298"/>
    </location>
</feature>